<dbReference type="EMBL" id="CAJPWZ010000459">
    <property type="protein sequence ID" value="CAG2193392.1"/>
    <property type="molecule type" value="Genomic_DNA"/>
</dbReference>
<dbReference type="InterPro" id="IPR001876">
    <property type="entry name" value="Znf_RanBP2"/>
</dbReference>
<name>A0A8S3QD02_MYTED</name>
<keyword evidence="9" id="KW-1185">Reference proteome</keyword>
<evidence type="ECO:0000259" key="7">
    <source>
        <dbReference type="PROSITE" id="PS50199"/>
    </source>
</evidence>
<sequence>MHKDAPTKSGRHFYAVELSNENTTYTLGLQELADGHAETYAKTTDGMISDINDVCTDNPNLNIMSKIKNFMTDRSATEEKTNRILMEPSNNNTINSFKCSVHPLIQFWDVCDKNIKEIEKGENFKLRDCDKNRKDTYINFIEFCFKTFLKMGQETQQCQMEKGNKMWVCSTCYKENSVANGNCSECHKERPQSRNSKDLLFEVDGYKLQRRDRTDHGGGIATFMRADIPARRRLDIECKTLENIVYEITLDKTKWLIYAIYRPPSMANNIFYDSINILLDKGSKFIENYMVIGDLNYDFMVKSKSQILEDICDIFDLSNIVKKPTCYMKGYEPSLVDVILTNRTTLCFKTLNFNTGVSDCHHMISTFIKGHTPNCVNSSGSSKTKPKGELGDNMVPEQLTTDHNNDTVKLSTPITATAQTTTIQTAVDGGKSKHKNTLRKKRKNVLDTIARKPSGSDAYNIEGVSANDILKFVITTFENGCTFEDFSLQCDLFPSSVDIPRWFESHAMQFHIFKNNEKIEYILPYVKTAGVCSQYNNPHFPGKCNRDNCRFLHVCRRFERHIYCNFKDCRLAHDFTNPDNRRLIAQFGLENFSENQIKRILNNQFPTICWDYNFKEKCKVGTKKCVNLHLCGSYKFGKCEEPCKFKRTHKLNKDHNKRILRAFEMMNWPAESLGKHLRSTEKSSQLSE</sequence>
<dbReference type="PROSITE" id="PS01358">
    <property type="entry name" value="ZF_RANBP2_1"/>
    <property type="match status" value="1"/>
</dbReference>
<dbReference type="PROSITE" id="PS50199">
    <property type="entry name" value="ZF_RANBP2_2"/>
    <property type="match status" value="1"/>
</dbReference>
<feature type="domain" description="C3H1-type" evidence="6">
    <location>
        <begin position="527"/>
        <end position="556"/>
    </location>
</feature>
<evidence type="ECO:0000256" key="3">
    <source>
        <dbReference type="ARBA" id="ARBA00022833"/>
    </source>
</evidence>
<dbReference type="InterPro" id="IPR000571">
    <property type="entry name" value="Znf_CCCH"/>
</dbReference>
<keyword evidence="1 5" id="KW-0479">Metal-binding</keyword>
<dbReference type="GO" id="GO:0008270">
    <property type="term" value="F:zinc ion binding"/>
    <property type="evidence" value="ECO:0007669"/>
    <property type="project" value="UniProtKB-KW"/>
</dbReference>
<gene>
    <name evidence="8" type="ORF">MEDL_8214</name>
</gene>
<dbReference type="AlphaFoldDB" id="A0A8S3QD02"/>
<feature type="zinc finger region" description="C3H1-type" evidence="5">
    <location>
        <begin position="527"/>
        <end position="556"/>
    </location>
</feature>
<dbReference type="PROSITE" id="PS50103">
    <property type="entry name" value="ZF_C3H1"/>
    <property type="match status" value="1"/>
</dbReference>
<dbReference type="Gene3D" id="3.60.10.10">
    <property type="entry name" value="Endonuclease/exonuclease/phosphatase"/>
    <property type="match status" value="1"/>
</dbReference>
<comment type="caution">
    <text evidence="8">The sequence shown here is derived from an EMBL/GenBank/DDBJ whole genome shotgun (WGS) entry which is preliminary data.</text>
</comment>
<dbReference type="SUPFAM" id="SSF56219">
    <property type="entry name" value="DNase I-like"/>
    <property type="match status" value="1"/>
</dbReference>
<evidence type="ECO:0000256" key="1">
    <source>
        <dbReference type="ARBA" id="ARBA00022723"/>
    </source>
</evidence>
<reference evidence="8" key="1">
    <citation type="submission" date="2021-03" db="EMBL/GenBank/DDBJ databases">
        <authorList>
            <person name="Bekaert M."/>
        </authorList>
    </citation>
    <scope>NUCLEOTIDE SEQUENCE</scope>
</reference>
<dbReference type="Proteomes" id="UP000683360">
    <property type="component" value="Unassembled WGS sequence"/>
</dbReference>
<protein>
    <recommendedName>
        <fullName evidence="10">RanBP2-type domain-containing protein</fullName>
    </recommendedName>
</protein>
<evidence type="ECO:0000313" key="9">
    <source>
        <dbReference type="Proteomes" id="UP000683360"/>
    </source>
</evidence>
<keyword evidence="2 4" id="KW-0863">Zinc-finger</keyword>
<evidence type="ECO:0000256" key="4">
    <source>
        <dbReference type="PROSITE-ProRule" id="PRU00322"/>
    </source>
</evidence>
<evidence type="ECO:0000259" key="6">
    <source>
        <dbReference type="PROSITE" id="PS50103"/>
    </source>
</evidence>
<keyword evidence="3 5" id="KW-0862">Zinc</keyword>
<evidence type="ECO:0008006" key="10">
    <source>
        <dbReference type="Google" id="ProtNLM"/>
    </source>
</evidence>
<accession>A0A8S3QD02</accession>
<organism evidence="8 9">
    <name type="scientific">Mytilus edulis</name>
    <name type="common">Blue mussel</name>
    <dbReference type="NCBI Taxonomy" id="6550"/>
    <lineage>
        <taxon>Eukaryota</taxon>
        <taxon>Metazoa</taxon>
        <taxon>Spiralia</taxon>
        <taxon>Lophotrochozoa</taxon>
        <taxon>Mollusca</taxon>
        <taxon>Bivalvia</taxon>
        <taxon>Autobranchia</taxon>
        <taxon>Pteriomorphia</taxon>
        <taxon>Mytilida</taxon>
        <taxon>Mytiloidea</taxon>
        <taxon>Mytilidae</taxon>
        <taxon>Mytilinae</taxon>
        <taxon>Mytilus</taxon>
    </lineage>
</organism>
<dbReference type="OrthoDB" id="6142893at2759"/>
<feature type="domain" description="RanBP2-type" evidence="7">
    <location>
        <begin position="161"/>
        <end position="192"/>
    </location>
</feature>
<evidence type="ECO:0000256" key="2">
    <source>
        <dbReference type="ARBA" id="ARBA00022771"/>
    </source>
</evidence>
<evidence type="ECO:0000313" key="8">
    <source>
        <dbReference type="EMBL" id="CAG2193392.1"/>
    </source>
</evidence>
<dbReference type="InterPro" id="IPR036691">
    <property type="entry name" value="Endo/exonu/phosph_ase_sf"/>
</dbReference>
<evidence type="ECO:0000256" key="5">
    <source>
        <dbReference type="PROSITE-ProRule" id="PRU00723"/>
    </source>
</evidence>
<proteinExistence type="predicted"/>